<dbReference type="InterPro" id="IPR035959">
    <property type="entry name" value="RutC-like_sf"/>
</dbReference>
<dbReference type="RefSeq" id="WP_267890077.1">
    <property type="nucleotide sequence ID" value="NZ_FMTM01000002.1"/>
</dbReference>
<dbReference type="Gene3D" id="3.40.630.10">
    <property type="entry name" value="Zn peptidases"/>
    <property type="match status" value="1"/>
</dbReference>
<gene>
    <name evidence="6" type="ORF">SAMN02927900_02095</name>
</gene>
<dbReference type="GO" id="GO:0016788">
    <property type="term" value="F:hydrolase activity, acting on ester bonds"/>
    <property type="evidence" value="ECO:0007669"/>
    <property type="project" value="InterPro"/>
</dbReference>
<evidence type="ECO:0000256" key="1">
    <source>
        <dbReference type="ARBA" id="ARBA00001947"/>
    </source>
</evidence>
<dbReference type="PANTHER" id="PTHR37326">
    <property type="entry name" value="BLL3975 PROTEIN"/>
    <property type="match status" value="1"/>
</dbReference>
<dbReference type="InterPro" id="IPR043795">
    <property type="entry name" value="N-alpha-Ac-DABA-like"/>
</dbReference>
<keyword evidence="2" id="KW-0479">Metal-binding</keyword>
<feature type="domain" description="Succinylglutamate desuccinylase/Aspartoacylase catalytic" evidence="5">
    <location>
        <begin position="97"/>
        <end position="282"/>
    </location>
</feature>
<evidence type="ECO:0000256" key="2">
    <source>
        <dbReference type="ARBA" id="ARBA00022723"/>
    </source>
</evidence>
<accession>A0A1G4R0K0</accession>
<organism evidence="6 7">
    <name type="scientific">Rhizobium mongolense subsp. loessense</name>
    <dbReference type="NCBI Taxonomy" id="158890"/>
    <lineage>
        <taxon>Bacteria</taxon>
        <taxon>Pseudomonadati</taxon>
        <taxon>Pseudomonadota</taxon>
        <taxon>Alphaproteobacteria</taxon>
        <taxon>Hyphomicrobiales</taxon>
        <taxon>Rhizobiaceae</taxon>
        <taxon>Rhizobium/Agrobacterium group</taxon>
        <taxon>Rhizobium</taxon>
    </lineage>
</organism>
<reference evidence="6 7" key="1">
    <citation type="submission" date="2016-10" db="EMBL/GenBank/DDBJ databases">
        <authorList>
            <person name="de Groot N.N."/>
        </authorList>
    </citation>
    <scope>NUCLEOTIDE SEQUENCE [LARGE SCALE GENOMIC DNA]</scope>
    <source>
        <strain evidence="6 7">CGMCC 1.3401</strain>
    </source>
</reference>
<evidence type="ECO:0000256" key="4">
    <source>
        <dbReference type="ARBA" id="ARBA00022833"/>
    </source>
</evidence>
<dbReference type="GO" id="GO:0016811">
    <property type="term" value="F:hydrolase activity, acting on carbon-nitrogen (but not peptide) bonds, in linear amides"/>
    <property type="evidence" value="ECO:0007669"/>
    <property type="project" value="InterPro"/>
</dbReference>
<dbReference type="PIRSF" id="PIRSF039012">
    <property type="entry name" value="ASP"/>
    <property type="match status" value="1"/>
</dbReference>
<evidence type="ECO:0000259" key="5">
    <source>
        <dbReference type="Pfam" id="PF24827"/>
    </source>
</evidence>
<comment type="cofactor">
    <cofactor evidence="1">
        <name>Zn(2+)</name>
        <dbReference type="ChEBI" id="CHEBI:29105"/>
    </cofactor>
</comment>
<evidence type="ECO:0000313" key="6">
    <source>
        <dbReference type="EMBL" id="SCW50181.1"/>
    </source>
</evidence>
<dbReference type="InterPro" id="IPR055438">
    <property type="entry name" value="AstE_AspA_cat"/>
</dbReference>
<dbReference type="InterPro" id="IPR053138">
    <property type="entry name" value="N-alpha-Ac-DABA_deacetylase"/>
</dbReference>
<keyword evidence="4" id="KW-0862">Zinc</keyword>
<protein>
    <recommendedName>
        <fullName evidence="5">Succinylglutamate desuccinylase/Aspartoacylase catalytic domain-containing protein</fullName>
    </recommendedName>
</protein>
<dbReference type="AlphaFoldDB" id="A0A1G4R0K0"/>
<name>A0A1G4R0K0_9HYPH</name>
<dbReference type="PROSITE" id="PS01094">
    <property type="entry name" value="UPF0076"/>
    <property type="match status" value="1"/>
</dbReference>
<proteinExistence type="predicted"/>
<evidence type="ECO:0000313" key="7">
    <source>
        <dbReference type="Proteomes" id="UP000199542"/>
    </source>
</evidence>
<dbReference type="Proteomes" id="UP000199542">
    <property type="component" value="Unassembled WGS sequence"/>
</dbReference>
<keyword evidence="3" id="KW-0378">Hydrolase</keyword>
<sequence length="387" mass="41458">MNSVYHGWIDVENPPARACLKARLADPDLRVEMTAPAASDCTATVRTGDIMHSGLVNPIDFSRQGRQAGHLAIPYSIDRSPYYQIRIPVLRLKNGEGPSLLLMAGNHGDEYEGELQLGRLMRLLEVTKIRGAVTVLPMANLPAVMAGKRCSPFDGGNLNRAFPGDPTGSPTARLAYFLEHELFPRHDAVLDLHSGGTSMAHLPCTLIERQADGARFERSISLMRAIGASHAFIADNGPTAPTSMGAAGRAGTVGLSGEFGGGGTVTPETMAFTAAAIDRLLVTLGIVERPVLSRVPLPEPGPLQLLSLSRHSQGIYANRRGWFEPAVALGANVAAGELAGWYHDLERLEQPEEELRFAESGIVISHRLHCDSQAGDCLIQVAEPIAS</sequence>
<dbReference type="GO" id="GO:0046872">
    <property type="term" value="F:metal ion binding"/>
    <property type="evidence" value="ECO:0007669"/>
    <property type="project" value="UniProtKB-KW"/>
</dbReference>
<dbReference type="CDD" id="cd06252">
    <property type="entry name" value="M14_ASTE_ASPA-like"/>
    <property type="match status" value="1"/>
</dbReference>
<dbReference type="PANTHER" id="PTHR37326:SF1">
    <property type="entry name" value="BLL3975 PROTEIN"/>
    <property type="match status" value="1"/>
</dbReference>
<evidence type="ECO:0000256" key="3">
    <source>
        <dbReference type="ARBA" id="ARBA00022801"/>
    </source>
</evidence>
<dbReference type="Pfam" id="PF24827">
    <property type="entry name" value="AstE_AspA_cat"/>
    <property type="match status" value="1"/>
</dbReference>
<dbReference type="SUPFAM" id="SSF53187">
    <property type="entry name" value="Zn-dependent exopeptidases"/>
    <property type="match status" value="1"/>
</dbReference>
<dbReference type="EMBL" id="FMTM01000002">
    <property type="protein sequence ID" value="SCW50181.1"/>
    <property type="molecule type" value="Genomic_DNA"/>
</dbReference>
<dbReference type="InterPro" id="IPR019897">
    <property type="entry name" value="RidA_CS"/>
</dbReference>
<dbReference type="Gene3D" id="3.30.1330.40">
    <property type="entry name" value="RutC-like"/>
    <property type="match status" value="1"/>
</dbReference>